<evidence type="ECO:0000256" key="6">
    <source>
        <dbReference type="ARBA" id="ARBA00023034"/>
    </source>
</evidence>
<keyword evidence="4" id="KW-0813">Transport</keyword>
<evidence type="ECO:0000256" key="5">
    <source>
        <dbReference type="ARBA" id="ARBA00022927"/>
    </source>
</evidence>
<dbReference type="PANTHER" id="PTHR21311:SF0">
    <property type="entry name" value="CONSERVED OLIGOMERIC GOLGI COMPLEX SUBUNIT 8"/>
    <property type="match status" value="1"/>
</dbReference>
<dbReference type="EMBL" id="MCOG01000111">
    <property type="protein sequence ID" value="ORY45383.1"/>
    <property type="molecule type" value="Genomic_DNA"/>
</dbReference>
<dbReference type="Proteomes" id="UP000193920">
    <property type="component" value="Unassembled WGS sequence"/>
</dbReference>
<evidence type="ECO:0000256" key="7">
    <source>
        <dbReference type="ARBA" id="ARBA00023136"/>
    </source>
</evidence>
<comment type="subcellular location">
    <subcellularLocation>
        <location evidence="1">Golgi apparatus membrane</location>
        <topology evidence="1">Peripheral membrane protein</topology>
    </subcellularLocation>
</comment>
<dbReference type="STRING" id="1754190.A0A1Y2CEB2"/>
<dbReference type="GO" id="GO:0000139">
    <property type="term" value="C:Golgi membrane"/>
    <property type="evidence" value="ECO:0007669"/>
    <property type="project" value="UniProtKB-SubCell"/>
</dbReference>
<feature type="region of interest" description="Disordered" evidence="10">
    <location>
        <begin position="609"/>
        <end position="649"/>
    </location>
</feature>
<keyword evidence="9" id="KW-0175">Coiled coil</keyword>
<dbReference type="InterPro" id="IPR007255">
    <property type="entry name" value="COG8"/>
</dbReference>
<evidence type="ECO:0000256" key="1">
    <source>
        <dbReference type="ARBA" id="ARBA00004395"/>
    </source>
</evidence>
<organism evidence="11 12">
    <name type="scientific">Neocallimastix californiae</name>
    <dbReference type="NCBI Taxonomy" id="1754190"/>
    <lineage>
        <taxon>Eukaryota</taxon>
        <taxon>Fungi</taxon>
        <taxon>Fungi incertae sedis</taxon>
        <taxon>Chytridiomycota</taxon>
        <taxon>Chytridiomycota incertae sedis</taxon>
        <taxon>Neocallimastigomycetes</taxon>
        <taxon>Neocallimastigales</taxon>
        <taxon>Neocallimastigaceae</taxon>
        <taxon>Neocallimastix</taxon>
    </lineage>
</organism>
<dbReference type="AlphaFoldDB" id="A0A1Y2CEB2"/>
<dbReference type="OrthoDB" id="1661054at2759"/>
<evidence type="ECO:0000313" key="11">
    <source>
        <dbReference type="EMBL" id="ORY45383.1"/>
    </source>
</evidence>
<dbReference type="GO" id="GO:0017119">
    <property type="term" value="C:Golgi transport complex"/>
    <property type="evidence" value="ECO:0007669"/>
    <property type="project" value="InterPro"/>
</dbReference>
<evidence type="ECO:0000256" key="3">
    <source>
        <dbReference type="ARBA" id="ARBA00020983"/>
    </source>
</evidence>
<feature type="coiled-coil region" evidence="9">
    <location>
        <begin position="25"/>
        <end position="52"/>
    </location>
</feature>
<evidence type="ECO:0000256" key="10">
    <source>
        <dbReference type="SAM" id="MobiDB-lite"/>
    </source>
</evidence>
<dbReference type="InterPro" id="IPR016159">
    <property type="entry name" value="Cullin_repeat-like_dom_sf"/>
</dbReference>
<comment type="caution">
    <text evidence="11">The sequence shown here is derived from an EMBL/GenBank/DDBJ whole genome shotgun (WGS) entry which is preliminary data.</text>
</comment>
<keyword evidence="7" id="KW-0472">Membrane</keyword>
<sequence length="679" mass="79606">MENVKSTDIDLNNEKFSENHFNNLLIGLLSEANKQQKQKEELNKKKDTNLNKLKFIDKKIFEDEEYQHYINHLMASSMEKLKKEPQIIENHGKFIDQQLISITFDNYKYFLEANKCSQNINKSFVSTNDKIDSILNILESVENACKDFTKCLDQFVEDKNRIELILNQHSKIVEILEIPQLLDTFIRNGYYDEAMELKNHAKKILSAHTDSNLLLRILKEVEETSSLMITQLIQLLRGNIKLPLCIRIINYLRKMDLFKPYELPIIFLQQRDIYLKSLLSEIKVKDYNPDEYLRKYIDLLREYFIEIINQYIEIFINNGNIFYNKNSSFNIDNINKSLNEYSENEFSYSLILSSYITSNIKNIIEVFKIKLPLIKDIAKLSSLSVQVMYFGVSLGKNGIDFRHVIEKLFEENVENIIIDQIQIGTDKCITWFTECEIQNMYEKNNDSQMKYLQDGNKTEENNLESNENNANSSNSILNNSSLPIFKPQEILLSYPNLALMVNLYFNVYNTLRIFAPISSLRTFLDCIIKNLKLYIEVVDQYGQQEDHKIWTMRERQIYEEICKIIIIILVPSIINGFLKGVYGGVKHNIDSNQIIDEIVAPIKGNLKENTNVKPLDNDNQESNLNEENDLNKTERNENILNETDNDESKLKENVNEIETLKNNNLNKYNELENINESEN</sequence>
<keyword evidence="12" id="KW-1185">Reference proteome</keyword>
<evidence type="ECO:0000256" key="8">
    <source>
        <dbReference type="ARBA" id="ARBA00031347"/>
    </source>
</evidence>
<name>A0A1Y2CEB2_9FUNG</name>
<dbReference type="GO" id="GO:0015031">
    <property type="term" value="P:protein transport"/>
    <property type="evidence" value="ECO:0007669"/>
    <property type="project" value="UniProtKB-KW"/>
</dbReference>
<accession>A0A1Y2CEB2</accession>
<dbReference type="SUPFAM" id="SSF74788">
    <property type="entry name" value="Cullin repeat-like"/>
    <property type="match status" value="1"/>
</dbReference>
<proteinExistence type="inferred from homology"/>
<protein>
    <recommendedName>
        <fullName evidence="3">Conserved oligomeric Golgi complex subunit 8</fullName>
    </recommendedName>
    <alternativeName>
        <fullName evidence="8">Component of oligomeric Golgi complex 8</fullName>
    </alternativeName>
</protein>
<keyword evidence="6" id="KW-0333">Golgi apparatus</keyword>
<evidence type="ECO:0000256" key="9">
    <source>
        <dbReference type="SAM" id="Coils"/>
    </source>
</evidence>
<evidence type="ECO:0000256" key="2">
    <source>
        <dbReference type="ARBA" id="ARBA00006419"/>
    </source>
</evidence>
<comment type="similarity">
    <text evidence="2">Belongs to the COG8 family.</text>
</comment>
<dbReference type="Pfam" id="PF04124">
    <property type="entry name" value="Dor1"/>
    <property type="match status" value="1"/>
</dbReference>
<gene>
    <name evidence="11" type="ORF">LY90DRAFT_703546</name>
</gene>
<dbReference type="PANTHER" id="PTHR21311">
    <property type="entry name" value="CONSERVED OLIGOMERIC GOLGI COMPLEX COMPONENT 8"/>
    <property type="match status" value="1"/>
</dbReference>
<evidence type="ECO:0000313" key="12">
    <source>
        <dbReference type="Proteomes" id="UP000193920"/>
    </source>
</evidence>
<evidence type="ECO:0000256" key="4">
    <source>
        <dbReference type="ARBA" id="ARBA00022448"/>
    </source>
</evidence>
<keyword evidence="5" id="KW-0653">Protein transport</keyword>
<reference evidence="11 12" key="1">
    <citation type="submission" date="2016-08" db="EMBL/GenBank/DDBJ databases">
        <title>A Parts List for Fungal Cellulosomes Revealed by Comparative Genomics.</title>
        <authorList>
            <consortium name="DOE Joint Genome Institute"/>
            <person name="Haitjema C.H."/>
            <person name="Gilmore S.P."/>
            <person name="Henske J.K."/>
            <person name="Solomon K.V."/>
            <person name="De Groot R."/>
            <person name="Kuo A."/>
            <person name="Mondo S.J."/>
            <person name="Salamov A.A."/>
            <person name="Labutti K."/>
            <person name="Zhao Z."/>
            <person name="Chiniquy J."/>
            <person name="Barry K."/>
            <person name="Brewer H.M."/>
            <person name="Purvine S.O."/>
            <person name="Wright A.T."/>
            <person name="Boxma B."/>
            <person name="Van Alen T."/>
            <person name="Hackstein J.H."/>
            <person name="Baker S.E."/>
            <person name="Grigoriev I.V."/>
            <person name="O'Malley M.A."/>
        </authorList>
    </citation>
    <scope>NUCLEOTIDE SEQUENCE [LARGE SCALE GENOMIC DNA]</scope>
    <source>
        <strain evidence="11 12">G1</strain>
    </source>
</reference>
<dbReference type="GO" id="GO:0006891">
    <property type="term" value="P:intra-Golgi vesicle-mediated transport"/>
    <property type="evidence" value="ECO:0007669"/>
    <property type="project" value="TreeGrafter"/>
</dbReference>